<evidence type="ECO:0000313" key="1">
    <source>
        <dbReference type="EMBL" id="MBB4664558.1"/>
    </source>
</evidence>
<evidence type="ECO:0000313" key="2">
    <source>
        <dbReference type="Proteomes" id="UP000585272"/>
    </source>
</evidence>
<organism evidence="1 2">
    <name type="scientific">Conexibacter arvalis</name>
    <dbReference type="NCBI Taxonomy" id="912552"/>
    <lineage>
        <taxon>Bacteria</taxon>
        <taxon>Bacillati</taxon>
        <taxon>Actinomycetota</taxon>
        <taxon>Thermoleophilia</taxon>
        <taxon>Solirubrobacterales</taxon>
        <taxon>Conexibacteraceae</taxon>
        <taxon>Conexibacter</taxon>
    </lineage>
</organism>
<dbReference type="Proteomes" id="UP000585272">
    <property type="component" value="Unassembled WGS sequence"/>
</dbReference>
<comment type="caution">
    <text evidence="1">The sequence shown here is derived from an EMBL/GenBank/DDBJ whole genome shotgun (WGS) entry which is preliminary data.</text>
</comment>
<sequence>MNVQLHHRISKRSWTGRADEQAIALTAPVLMTEPPAVRERDADRVEDRALYHCHCGYVFQAPVSTSVGCPHCGSAQAW</sequence>
<keyword evidence="2" id="KW-1185">Reference proteome</keyword>
<reference evidence="1 2" key="1">
    <citation type="submission" date="2020-08" db="EMBL/GenBank/DDBJ databases">
        <title>Genomic Encyclopedia of Archaeal and Bacterial Type Strains, Phase II (KMG-II): from individual species to whole genera.</title>
        <authorList>
            <person name="Goeker M."/>
        </authorList>
    </citation>
    <scope>NUCLEOTIDE SEQUENCE [LARGE SCALE GENOMIC DNA]</scope>
    <source>
        <strain evidence="1 2">DSM 23288</strain>
    </source>
</reference>
<accession>A0A840IKT9</accession>
<gene>
    <name evidence="1" type="ORF">BDZ31_004169</name>
</gene>
<proteinExistence type="predicted"/>
<dbReference type="AlphaFoldDB" id="A0A840IKT9"/>
<protein>
    <submittedName>
        <fullName evidence="1">Uncharacterized protein</fullName>
    </submittedName>
</protein>
<dbReference type="EMBL" id="JACHNU010000007">
    <property type="protein sequence ID" value="MBB4664558.1"/>
    <property type="molecule type" value="Genomic_DNA"/>
</dbReference>
<dbReference type="RefSeq" id="WP_183344681.1">
    <property type="nucleotide sequence ID" value="NZ_JACHNU010000007.1"/>
</dbReference>
<name>A0A840IKT9_9ACTN</name>